<keyword evidence="2" id="KW-1185">Reference proteome</keyword>
<evidence type="ECO:0000313" key="2">
    <source>
        <dbReference type="Proteomes" id="UP000230750"/>
    </source>
</evidence>
<organism evidence="1 2">
    <name type="scientific">Stichopus japonicus</name>
    <name type="common">Sea cucumber</name>
    <dbReference type="NCBI Taxonomy" id="307972"/>
    <lineage>
        <taxon>Eukaryota</taxon>
        <taxon>Metazoa</taxon>
        <taxon>Echinodermata</taxon>
        <taxon>Eleutherozoa</taxon>
        <taxon>Echinozoa</taxon>
        <taxon>Holothuroidea</taxon>
        <taxon>Aspidochirotacea</taxon>
        <taxon>Aspidochirotida</taxon>
        <taxon>Stichopodidae</taxon>
        <taxon>Apostichopus</taxon>
    </lineage>
</organism>
<reference evidence="1 2" key="1">
    <citation type="journal article" date="2017" name="PLoS Biol.">
        <title>The sea cucumber genome provides insights into morphological evolution and visceral regeneration.</title>
        <authorList>
            <person name="Zhang X."/>
            <person name="Sun L."/>
            <person name="Yuan J."/>
            <person name="Sun Y."/>
            <person name="Gao Y."/>
            <person name="Zhang L."/>
            <person name="Li S."/>
            <person name="Dai H."/>
            <person name="Hamel J.F."/>
            <person name="Liu C."/>
            <person name="Yu Y."/>
            <person name="Liu S."/>
            <person name="Lin W."/>
            <person name="Guo K."/>
            <person name="Jin S."/>
            <person name="Xu P."/>
            <person name="Storey K.B."/>
            <person name="Huan P."/>
            <person name="Zhang T."/>
            <person name="Zhou Y."/>
            <person name="Zhang J."/>
            <person name="Lin C."/>
            <person name="Li X."/>
            <person name="Xing L."/>
            <person name="Huo D."/>
            <person name="Sun M."/>
            <person name="Wang L."/>
            <person name="Mercier A."/>
            <person name="Li F."/>
            <person name="Yang H."/>
            <person name="Xiang J."/>
        </authorList>
    </citation>
    <scope>NUCLEOTIDE SEQUENCE [LARGE SCALE GENOMIC DNA]</scope>
    <source>
        <strain evidence="1">Shaxun</strain>
        <tissue evidence="1">Muscle</tissue>
    </source>
</reference>
<comment type="caution">
    <text evidence="1">The sequence shown here is derived from an EMBL/GenBank/DDBJ whole genome shotgun (WGS) entry which is preliminary data.</text>
</comment>
<accession>A0A2G8KD71</accession>
<gene>
    <name evidence="1" type="ORF">BSL78_17190</name>
</gene>
<dbReference type="AlphaFoldDB" id="A0A2G8KD71"/>
<proteinExistence type="predicted"/>
<evidence type="ECO:0000313" key="1">
    <source>
        <dbReference type="EMBL" id="PIK45941.1"/>
    </source>
</evidence>
<protein>
    <submittedName>
        <fullName evidence="1">Uncharacterized protein</fullName>
    </submittedName>
</protein>
<dbReference type="Proteomes" id="UP000230750">
    <property type="component" value="Unassembled WGS sequence"/>
</dbReference>
<name>A0A2G8KD71_STIJA</name>
<sequence length="420" mass="46704">MLGFSAVNGLGHVQVVLHVNREGELTCSMDKVSQDVSLELVTIFPDSSDEIVLDNKYHITANEDGTVNITLTSRFRVLSALIQHFILQCRVSGQEANKYPETTTVELLVTETTSMPPVPVIDGCYSQPEACTLRMTTEETITCSVKGVPHNYDLNLDLYTLPDLRCLSPITDRIDTDPSGYYDITTSCRYIVDETFIDTMVHCFLSGTDRNVQPVNSTVKAKIMWQATSMPPVPVIDGCYSQPEACSLRMTTEETITCSVKGVPHNYDLNLDLYTLPDLRCLSPITDRIDTDPSGYYDIITSCCYHVDEPIMETMVHCFLSGTDRNIQPVNSTVKAKIMWQGFGIFICSSLTCLLTMAAAQSAPDQMTTATIVDSFSTHPAEQDQPVPQNLPRSHFPRRVSPIVLDPYALQIQASRPFQN</sequence>
<dbReference type="EMBL" id="MRZV01000674">
    <property type="protein sequence ID" value="PIK45941.1"/>
    <property type="molecule type" value="Genomic_DNA"/>
</dbReference>
<dbReference type="STRING" id="307972.A0A2G8KD71"/>